<dbReference type="AlphaFoldDB" id="A0A644TC69"/>
<evidence type="ECO:0000313" key="5">
    <source>
        <dbReference type="EMBL" id="MPL64454.1"/>
    </source>
</evidence>
<dbReference type="GO" id="GO:0003700">
    <property type="term" value="F:DNA-binding transcription factor activity"/>
    <property type="evidence" value="ECO:0007669"/>
    <property type="project" value="InterPro"/>
</dbReference>
<dbReference type="SMART" id="SM00895">
    <property type="entry name" value="FCD"/>
    <property type="match status" value="1"/>
</dbReference>
<evidence type="ECO:0000256" key="1">
    <source>
        <dbReference type="ARBA" id="ARBA00023015"/>
    </source>
</evidence>
<dbReference type="SUPFAM" id="SSF46785">
    <property type="entry name" value="Winged helix' DNA-binding domain"/>
    <property type="match status" value="1"/>
</dbReference>
<comment type="caution">
    <text evidence="5">The sequence shown here is derived from an EMBL/GenBank/DDBJ whole genome shotgun (WGS) entry which is preliminary data.</text>
</comment>
<dbReference type="InterPro" id="IPR008920">
    <property type="entry name" value="TF_FadR/GntR_C"/>
</dbReference>
<protein>
    <submittedName>
        <fullName evidence="5">HTH-type transcriptional repressor RspR</fullName>
    </submittedName>
</protein>
<reference evidence="5" key="1">
    <citation type="submission" date="2019-08" db="EMBL/GenBank/DDBJ databases">
        <authorList>
            <person name="Kucharzyk K."/>
            <person name="Murdoch R.W."/>
            <person name="Higgins S."/>
            <person name="Loffler F."/>
        </authorList>
    </citation>
    <scope>NUCLEOTIDE SEQUENCE</scope>
</reference>
<dbReference type="InterPro" id="IPR036390">
    <property type="entry name" value="WH_DNA-bd_sf"/>
</dbReference>
<dbReference type="InterPro" id="IPR036388">
    <property type="entry name" value="WH-like_DNA-bd_sf"/>
</dbReference>
<dbReference type="PANTHER" id="PTHR43537">
    <property type="entry name" value="TRANSCRIPTIONAL REGULATOR, GNTR FAMILY"/>
    <property type="match status" value="1"/>
</dbReference>
<evidence type="ECO:0000259" key="4">
    <source>
        <dbReference type="PROSITE" id="PS50949"/>
    </source>
</evidence>
<dbReference type="InterPro" id="IPR011711">
    <property type="entry name" value="GntR_C"/>
</dbReference>
<dbReference type="Pfam" id="PF00392">
    <property type="entry name" value="GntR"/>
    <property type="match status" value="1"/>
</dbReference>
<proteinExistence type="predicted"/>
<name>A0A644TC69_9ZZZZ</name>
<evidence type="ECO:0000256" key="3">
    <source>
        <dbReference type="ARBA" id="ARBA00023163"/>
    </source>
</evidence>
<dbReference type="SMART" id="SM00345">
    <property type="entry name" value="HTH_GNTR"/>
    <property type="match status" value="1"/>
</dbReference>
<gene>
    <name evidence="5" type="primary">rspR_2</name>
    <name evidence="5" type="ORF">SDC9_10108</name>
</gene>
<organism evidence="5">
    <name type="scientific">bioreactor metagenome</name>
    <dbReference type="NCBI Taxonomy" id="1076179"/>
    <lineage>
        <taxon>unclassified sequences</taxon>
        <taxon>metagenomes</taxon>
        <taxon>ecological metagenomes</taxon>
    </lineage>
</organism>
<dbReference type="PANTHER" id="PTHR43537:SF24">
    <property type="entry name" value="GLUCONATE OPERON TRANSCRIPTIONAL REPRESSOR"/>
    <property type="match status" value="1"/>
</dbReference>
<dbReference type="InterPro" id="IPR000524">
    <property type="entry name" value="Tscrpt_reg_HTH_GntR"/>
</dbReference>
<accession>A0A644TC69</accession>
<keyword evidence="1" id="KW-0805">Transcription regulation</keyword>
<dbReference type="Gene3D" id="1.10.10.10">
    <property type="entry name" value="Winged helix-like DNA-binding domain superfamily/Winged helix DNA-binding domain"/>
    <property type="match status" value="1"/>
</dbReference>
<evidence type="ECO:0000256" key="2">
    <source>
        <dbReference type="ARBA" id="ARBA00023125"/>
    </source>
</evidence>
<dbReference type="CDD" id="cd07377">
    <property type="entry name" value="WHTH_GntR"/>
    <property type="match status" value="1"/>
</dbReference>
<feature type="domain" description="HTH gntR-type" evidence="4">
    <location>
        <begin position="7"/>
        <end position="74"/>
    </location>
</feature>
<dbReference type="Gene3D" id="1.20.120.530">
    <property type="entry name" value="GntR ligand-binding domain-like"/>
    <property type="match status" value="1"/>
</dbReference>
<dbReference type="SUPFAM" id="SSF48008">
    <property type="entry name" value="GntR ligand-binding domain-like"/>
    <property type="match status" value="1"/>
</dbReference>
<sequence>MRKIVTLSMRDQIYEALRESIMKNNYMPGAMLPIDKLAEDFGVSATPVREALVRLEAEGLVTLVPNKGAMVTDIETKDIRNNWEMRLLLEPYAAAKSCLLIPENDLFALRKEIEDMKVTPFDNDRYVASDTKLHDTLYIHLSNNVLRDSIRRVHQMSIRIRYFPEGSVQMHKQVVDEVLAEHLAIVDALLSRNADAVAESVKMHLENGESRTIKAFIRNS</sequence>
<dbReference type="Pfam" id="PF07729">
    <property type="entry name" value="FCD"/>
    <property type="match status" value="1"/>
</dbReference>
<keyword evidence="3" id="KW-0804">Transcription</keyword>
<dbReference type="EMBL" id="VSSQ01000025">
    <property type="protein sequence ID" value="MPL64454.1"/>
    <property type="molecule type" value="Genomic_DNA"/>
</dbReference>
<dbReference type="PROSITE" id="PS50949">
    <property type="entry name" value="HTH_GNTR"/>
    <property type="match status" value="1"/>
</dbReference>
<keyword evidence="2" id="KW-0238">DNA-binding</keyword>
<dbReference type="GO" id="GO:0003677">
    <property type="term" value="F:DNA binding"/>
    <property type="evidence" value="ECO:0007669"/>
    <property type="project" value="UniProtKB-KW"/>
</dbReference>